<proteinExistence type="predicted"/>
<feature type="compositionally biased region" description="Polar residues" evidence="1">
    <location>
        <begin position="195"/>
        <end position="204"/>
    </location>
</feature>
<organism evidence="3 4">
    <name type="scientific">Arctia plantaginis</name>
    <name type="common">Wood tiger moth</name>
    <name type="synonym">Phalaena plantaginis</name>
    <dbReference type="NCBI Taxonomy" id="874455"/>
    <lineage>
        <taxon>Eukaryota</taxon>
        <taxon>Metazoa</taxon>
        <taxon>Ecdysozoa</taxon>
        <taxon>Arthropoda</taxon>
        <taxon>Hexapoda</taxon>
        <taxon>Insecta</taxon>
        <taxon>Pterygota</taxon>
        <taxon>Neoptera</taxon>
        <taxon>Endopterygota</taxon>
        <taxon>Lepidoptera</taxon>
        <taxon>Glossata</taxon>
        <taxon>Ditrysia</taxon>
        <taxon>Noctuoidea</taxon>
        <taxon>Erebidae</taxon>
        <taxon>Arctiinae</taxon>
        <taxon>Arctia</taxon>
    </lineage>
</organism>
<dbReference type="Proteomes" id="UP000494106">
    <property type="component" value="Unassembled WGS sequence"/>
</dbReference>
<feature type="chain" id="PRO_5035754647" evidence="2">
    <location>
        <begin position="21"/>
        <end position="278"/>
    </location>
</feature>
<accession>A0A8S1B7T9</accession>
<dbReference type="EMBL" id="CADEBC010000592">
    <property type="protein sequence ID" value="CAB3257795.1"/>
    <property type="molecule type" value="Genomic_DNA"/>
</dbReference>
<feature type="signal peptide" evidence="2">
    <location>
        <begin position="1"/>
        <end position="20"/>
    </location>
</feature>
<gene>
    <name evidence="3" type="ORF">APLA_LOCUS16175</name>
</gene>
<name>A0A8S1B7T9_ARCPL</name>
<comment type="caution">
    <text evidence="3">The sequence shown here is derived from an EMBL/GenBank/DDBJ whole genome shotgun (WGS) entry which is preliminary data.</text>
</comment>
<keyword evidence="2" id="KW-0732">Signal</keyword>
<evidence type="ECO:0000256" key="2">
    <source>
        <dbReference type="SAM" id="SignalP"/>
    </source>
</evidence>
<dbReference type="AlphaFoldDB" id="A0A8S1B7T9"/>
<sequence>MMNTLALLVGVLLCLTEASGRSFEEKLDSDSLTLSDLEPQVPKRHGQEIRHRKRRWQTSYGYDYPAPGPAYYPERRDYDRQDLLPKIVKLLEEISYNLRRPQPPPPPQPPIYIPYPVPYYVPQYLPCAPTSGKKPNVTSRFPDMEDTNQNWGFVMNQKDNVLPPGNGARPISFDPIRPPQAMLRPTPDVEHGSEQTDNQHTTQAPRFEHNSDSSGMLGRAPDMCNAAILSCCTGDQQSQRECFRNFSCGIIYGTDKICSPESINEALEAFKAAYSPVS</sequence>
<reference evidence="3 4" key="1">
    <citation type="submission" date="2020-04" db="EMBL/GenBank/DDBJ databases">
        <authorList>
            <person name="Wallbank WR R."/>
            <person name="Pardo Diaz C."/>
            <person name="Kozak K."/>
            <person name="Martin S."/>
            <person name="Jiggins C."/>
            <person name="Moest M."/>
            <person name="Warren A I."/>
            <person name="Byers J.R.P. K."/>
            <person name="Montejo-Kovacevich G."/>
            <person name="Yen C E."/>
        </authorList>
    </citation>
    <scope>NUCLEOTIDE SEQUENCE [LARGE SCALE GENOMIC DNA]</scope>
</reference>
<evidence type="ECO:0000256" key="1">
    <source>
        <dbReference type="SAM" id="MobiDB-lite"/>
    </source>
</evidence>
<feature type="region of interest" description="Disordered" evidence="1">
    <location>
        <begin position="183"/>
        <end position="214"/>
    </location>
</feature>
<evidence type="ECO:0000313" key="3">
    <source>
        <dbReference type="EMBL" id="CAB3257795.1"/>
    </source>
</evidence>
<evidence type="ECO:0000313" key="4">
    <source>
        <dbReference type="Proteomes" id="UP000494106"/>
    </source>
</evidence>
<protein>
    <submittedName>
        <fullName evidence="3">Uncharacterized protein</fullName>
    </submittedName>
</protein>
<keyword evidence="4" id="KW-1185">Reference proteome</keyword>
<dbReference type="OrthoDB" id="7092459at2759"/>